<keyword evidence="1" id="KW-0378">Hydrolase</keyword>
<dbReference type="Proteomes" id="UP001560045">
    <property type="component" value="Unassembled WGS sequence"/>
</dbReference>
<organism evidence="1 2">
    <name type="scientific">Geodermatophilus maliterrae</name>
    <dbReference type="NCBI Taxonomy" id="3162531"/>
    <lineage>
        <taxon>Bacteria</taxon>
        <taxon>Bacillati</taxon>
        <taxon>Actinomycetota</taxon>
        <taxon>Actinomycetes</taxon>
        <taxon>Geodermatophilales</taxon>
        <taxon>Geodermatophilaceae</taxon>
        <taxon>Geodermatophilus</taxon>
    </lineage>
</organism>
<dbReference type="Gene3D" id="3.40.1660.10">
    <property type="entry name" value="EreA-like (biosynthetic domain)"/>
    <property type="match status" value="1"/>
</dbReference>
<gene>
    <name evidence="1" type="ORF">ABQ292_01190</name>
</gene>
<keyword evidence="2" id="KW-1185">Reference proteome</keyword>
<reference evidence="1 2" key="1">
    <citation type="submission" date="2024-06" db="EMBL/GenBank/DDBJ databases">
        <title>Draft genome sequence of Geodermatophilus badlandi, a novel member of the Geodermatophilaceae isolated from badland sedimentary rocks in the Red desert, Wyoming, USA.</title>
        <authorList>
            <person name="Ben Tekaya S."/>
            <person name="Nouioui I."/>
            <person name="Flores G.M."/>
            <person name="Shaal M.N."/>
            <person name="Bredoire F."/>
            <person name="Basile F."/>
            <person name="Van Diepen L."/>
            <person name="Ward N.L."/>
        </authorList>
    </citation>
    <scope>NUCLEOTIDE SEQUENCE [LARGE SCALE GENOMIC DNA]</scope>
    <source>
        <strain evidence="1 2">WL48A</strain>
    </source>
</reference>
<dbReference type="RefSeq" id="WP_369202393.1">
    <property type="nucleotide sequence ID" value="NZ_JBFNXQ010000002.1"/>
</dbReference>
<dbReference type="InterPro" id="IPR014622">
    <property type="entry name" value="UCP036794_erythomycin"/>
</dbReference>
<dbReference type="PANTHER" id="PTHR31299">
    <property type="entry name" value="ESTERASE, PUTATIVE (AFU_ORTHOLOGUE AFUA_1G05850)-RELATED"/>
    <property type="match status" value="1"/>
</dbReference>
<name>A0ABV3X8W1_9ACTN</name>
<evidence type="ECO:0000313" key="2">
    <source>
        <dbReference type="Proteomes" id="UP001560045"/>
    </source>
</evidence>
<proteinExistence type="predicted"/>
<dbReference type="Gene3D" id="1.20.1440.30">
    <property type="entry name" value="Biosynthetic Protein domain"/>
    <property type="match status" value="1"/>
</dbReference>
<sequence>MTAGITEAASVVDAAALMGLLPTRPRLLALGEPTHGEEVLLELRNDLFRHLVEQEGYRTIAVESDCLAGLVVDEHVTSGTGTLDDVVARGFSHGWGALPGNRELVRWMRTYNEGRPESERVRFAGFDGPLEITGAASPRQALTALHAHLAARVDADLLPCTAETLDRLLGADDRWTEPAAMRDPSRSVGRTPEAGRLRLIADDLVALLDEQAPGLVASSSREERDRARAYGRTATGLLRYHSWMADSSPGRLARLLGVRDSMMAATLLALAERGPTLVHAHNAHLQRDESSMRMGGLPVQWWSAGAIVSARLGAEYAFLATALGTIGHQGVDAPPPDTLEGLLYALPQERCLLDARRLATVLADVRPAPRVSPWFGYAPLDPAHVARTDGIVFVKDARPSQAPPASSDV</sequence>
<dbReference type="InterPro" id="IPR007815">
    <property type="entry name" value="Emycin_Estase"/>
</dbReference>
<dbReference type="EMBL" id="JBFNXQ010000002">
    <property type="protein sequence ID" value="MEX5716979.1"/>
    <property type="molecule type" value="Genomic_DNA"/>
</dbReference>
<dbReference type="PIRSF" id="PIRSF036794">
    <property type="entry name" value="UCP_erythr_ester"/>
    <property type="match status" value="1"/>
</dbReference>
<dbReference type="EC" id="3.1.1.-" evidence="1"/>
<dbReference type="CDD" id="cd14728">
    <property type="entry name" value="Ere-like"/>
    <property type="match status" value="1"/>
</dbReference>
<dbReference type="Gene3D" id="3.30.1870.10">
    <property type="entry name" value="EreA-like, domain 2"/>
    <property type="match status" value="1"/>
</dbReference>
<dbReference type="SUPFAM" id="SSF159501">
    <property type="entry name" value="EreA/ChaN-like"/>
    <property type="match status" value="1"/>
</dbReference>
<dbReference type="GO" id="GO:0016787">
    <property type="term" value="F:hydrolase activity"/>
    <property type="evidence" value="ECO:0007669"/>
    <property type="project" value="UniProtKB-KW"/>
</dbReference>
<dbReference type="InterPro" id="IPR052036">
    <property type="entry name" value="Hydrolase/PRTase-associated"/>
</dbReference>
<protein>
    <submittedName>
        <fullName evidence="1">Erythromycin esterase family protein</fullName>
        <ecNumber evidence="1">3.1.1.-</ecNumber>
    </submittedName>
</protein>
<evidence type="ECO:0000313" key="1">
    <source>
        <dbReference type="EMBL" id="MEX5716979.1"/>
    </source>
</evidence>
<dbReference type="PANTHER" id="PTHR31299:SF0">
    <property type="entry name" value="ESTERASE, PUTATIVE (AFU_ORTHOLOGUE AFUA_1G05850)-RELATED"/>
    <property type="match status" value="1"/>
</dbReference>
<accession>A0ABV3X8W1</accession>
<comment type="caution">
    <text evidence="1">The sequence shown here is derived from an EMBL/GenBank/DDBJ whole genome shotgun (WGS) entry which is preliminary data.</text>
</comment>
<dbReference type="Pfam" id="PF05139">
    <property type="entry name" value="Erythro_esteras"/>
    <property type="match status" value="1"/>
</dbReference>